<feature type="compositionally biased region" description="Polar residues" evidence="1">
    <location>
        <begin position="63"/>
        <end position="75"/>
    </location>
</feature>
<dbReference type="EMBL" id="MVCE01000001">
    <property type="protein sequence ID" value="PGF36348.1"/>
    <property type="molecule type" value="Genomic_DNA"/>
</dbReference>
<feature type="compositionally biased region" description="Polar residues" evidence="1">
    <location>
        <begin position="44"/>
        <end position="53"/>
    </location>
</feature>
<organism evidence="2 3">
    <name type="scientific">Cutibacterium acnes</name>
    <name type="common">Propionibacterium acnes</name>
    <dbReference type="NCBI Taxonomy" id="1747"/>
    <lineage>
        <taxon>Bacteria</taxon>
        <taxon>Bacillati</taxon>
        <taxon>Actinomycetota</taxon>
        <taxon>Actinomycetes</taxon>
        <taxon>Propionibacteriales</taxon>
        <taxon>Propionibacteriaceae</taxon>
        <taxon>Cutibacterium</taxon>
    </lineage>
</organism>
<gene>
    <name evidence="2" type="ORF">B1B09_01570</name>
</gene>
<dbReference type="AlphaFoldDB" id="A0A2B7IGI6"/>
<reference evidence="2 3" key="1">
    <citation type="submission" date="2017-02" db="EMBL/GenBank/DDBJ databases">
        <title>Prevalence of linear plasmids in Cutibacterium acnes isolates obtained from cancerous prostatic tissue.</title>
        <authorList>
            <person name="Davidsson S."/>
            <person name="Bruggemann H."/>
        </authorList>
    </citation>
    <scope>NUCLEOTIDE SEQUENCE [LARGE SCALE GENOMIC DNA]</scope>
    <source>
        <strain evidence="2 3">11-78</strain>
    </source>
</reference>
<evidence type="ECO:0000256" key="1">
    <source>
        <dbReference type="SAM" id="MobiDB-lite"/>
    </source>
</evidence>
<evidence type="ECO:0000313" key="3">
    <source>
        <dbReference type="Proteomes" id="UP000226191"/>
    </source>
</evidence>
<sequence>MRDGLSRSGGGCGTVCPACVASRRPRRQRPARRFRRRSEKFEPSQVSEQTDPESPQHRIPAATSMSGTPLATSAHTVRAAEPESSHSLRRSTDRWRSAADKRKQLAAVAETSKNSRYRKLSGREVSRRNRRGLVVDKPSLIYPDMGIMRSETKLQRTASSNVDPTHALLGPVQLLL</sequence>
<name>A0A2B7IGI6_CUTAC</name>
<dbReference type="Proteomes" id="UP000226191">
    <property type="component" value="Unassembled WGS sequence"/>
</dbReference>
<evidence type="ECO:0000313" key="2">
    <source>
        <dbReference type="EMBL" id="PGF36348.1"/>
    </source>
</evidence>
<comment type="caution">
    <text evidence="2">The sequence shown here is derived from an EMBL/GenBank/DDBJ whole genome shotgun (WGS) entry which is preliminary data.</text>
</comment>
<feature type="compositionally biased region" description="Basic and acidic residues" evidence="1">
    <location>
        <begin position="78"/>
        <end position="103"/>
    </location>
</feature>
<protein>
    <submittedName>
        <fullName evidence="2">Uncharacterized protein</fullName>
    </submittedName>
</protein>
<feature type="compositionally biased region" description="Basic residues" evidence="1">
    <location>
        <begin position="23"/>
        <end position="38"/>
    </location>
</feature>
<feature type="region of interest" description="Disordered" evidence="1">
    <location>
        <begin position="1"/>
        <end position="103"/>
    </location>
</feature>
<proteinExistence type="predicted"/>
<accession>A0A2B7IGI6</accession>